<dbReference type="EMBL" id="JAYMYQ010000008">
    <property type="protein sequence ID" value="KAK7314890.1"/>
    <property type="molecule type" value="Genomic_DNA"/>
</dbReference>
<name>A0AAN9KBR9_CANGL</name>
<protein>
    <submittedName>
        <fullName evidence="1">Uncharacterized protein</fullName>
    </submittedName>
</protein>
<evidence type="ECO:0000313" key="1">
    <source>
        <dbReference type="EMBL" id="KAK7314890.1"/>
    </source>
</evidence>
<dbReference type="Proteomes" id="UP001367508">
    <property type="component" value="Unassembled WGS sequence"/>
</dbReference>
<organism evidence="1 2">
    <name type="scientific">Canavalia gladiata</name>
    <name type="common">Sword bean</name>
    <name type="synonym">Dolichos gladiatus</name>
    <dbReference type="NCBI Taxonomy" id="3824"/>
    <lineage>
        <taxon>Eukaryota</taxon>
        <taxon>Viridiplantae</taxon>
        <taxon>Streptophyta</taxon>
        <taxon>Embryophyta</taxon>
        <taxon>Tracheophyta</taxon>
        <taxon>Spermatophyta</taxon>
        <taxon>Magnoliopsida</taxon>
        <taxon>eudicotyledons</taxon>
        <taxon>Gunneridae</taxon>
        <taxon>Pentapetalae</taxon>
        <taxon>rosids</taxon>
        <taxon>fabids</taxon>
        <taxon>Fabales</taxon>
        <taxon>Fabaceae</taxon>
        <taxon>Papilionoideae</taxon>
        <taxon>50 kb inversion clade</taxon>
        <taxon>NPAAA clade</taxon>
        <taxon>indigoferoid/millettioid clade</taxon>
        <taxon>Phaseoleae</taxon>
        <taxon>Canavalia</taxon>
    </lineage>
</organism>
<accession>A0AAN9KBR9</accession>
<reference evidence="1 2" key="1">
    <citation type="submission" date="2024-01" db="EMBL/GenBank/DDBJ databases">
        <title>The genomes of 5 underutilized Papilionoideae crops provide insights into root nodulation and disease resistanc.</title>
        <authorList>
            <person name="Jiang F."/>
        </authorList>
    </citation>
    <scope>NUCLEOTIDE SEQUENCE [LARGE SCALE GENOMIC DNA]</scope>
    <source>
        <strain evidence="1">LVBAO_FW01</strain>
        <tissue evidence="1">Leaves</tissue>
    </source>
</reference>
<gene>
    <name evidence="1" type="ORF">VNO77_33419</name>
</gene>
<sequence length="112" mass="12448">MTTVDMDIHSLHCGPNHFVGTNTPGDMPDYLFEMLLRIQRFLSSSEVDTRQNHVGFATHPTTASSSHSNSAAKSNIQILGTLPFLCHVCRNLTPYYSTRASSGSKDYIHHII</sequence>
<proteinExistence type="predicted"/>
<evidence type="ECO:0000313" key="2">
    <source>
        <dbReference type="Proteomes" id="UP001367508"/>
    </source>
</evidence>
<keyword evidence="2" id="KW-1185">Reference proteome</keyword>
<comment type="caution">
    <text evidence="1">The sequence shown here is derived from an EMBL/GenBank/DDBJ whole genome shotgun (WGS) entry which is preliminary data.</text>
</comment>
<dbReference type="AlphaFoldDB" id="A0AAN9KBR9"/>